<accession>A0ABP9F702</accession>
<feature type="transmembrane region" description="Helical" evidence="1">
    <location>
        <begin position="12"/>
        <end position="31"/>
    </location>
</feature>
<feature type="transmembrane region" description="Helical" evidence="1">
    <location>
        <begin position="112"/>
        <end position="134"/>
    </location>
</feature>
<reference evidence="3" key="1">
    <citation type="journal article" date="2019" name="Int. J. Syst. Evol. Microbiol.">
        <title>The Global Catalogue of Microorganisms (GCM) 10K type strain sequencing project: providing services to taxonomists for standard genome sequencing and annotation.</title>
        <authorList>
            <consortium name="The Broad Institute Genomics Platform"/>
            <consortium name="The Broad Institute Genome Sequencing Center for Infectious Disease"/>
            <person name="Wu L."/>
            <person name="Ma J."/>
        </authorList>
    </citation>
    <scope>NUCLEOTIDE SEQUENCE [LARGE SCALE GENOMIC DNA]</scope>
    <source>
        <strain evidence="3">JCM 17983</strain>
    </source>
</reference>
<keyword evidence="1" id="KW-0472">Membrane</keyword>
<evidence type="ECO:0000313" key="2">
    <source>
        <dbReference type="EMBL" id="GAA4895597.1"/>
    </source>
</evidence>
<evidence type="ECO:0000313" key="3">
    <source>
        <dbReference type="Proteomes" id="UP001500457"/>
    </source>
</evidence>
<dbReference type="Proteomes" id="UP001500457">
    <property type="component" value="Unassembled WGS sequence"/>
</dbReference>
<keyword evidence="1" id="KW-0812">Transmembrane</keyword>
<feature type="transmembrane region" description="Helical" evidence="1">
    <location>
        <begin position="43"/>
        <end position="63"/>
    </location>
</feature>
<keyword evidence="3" id="KW-1185">Reference proteome</keyword>
<organism evidence="2 3">
    <name type="scientific">Actinomycetospora straminea</name>
    <dbReference type="NCBI Taxonomy" id="663607"/>
    <lineage>
        <taxon>Bacteria</taxon>
        <taxon>Bacillati</taxon>
        <taxon>Actinomycetota</taxon>
        <taxon>Actinomycetes</taxon>
        <taxon>Pseudonocardiales</taxon>
        <taxon>Pseudonocardiaceae</taxon>
        <taxon>Actinomycetospora</taxon>
    </lineage>
</organism>
<dbReference type="EMBL" id="BAABHQ010000028">
    <property type="protein sequence ID" value="GAA4895597.1"/>
    <property type="molecule type" value="Genomic_DNA"/>
</dbReference>
<feature type="transmembrane region" description="Helical" evidence="1">
    <location>
        <begin position="75"/>
        <end position="100"/>
    </location>
</feature>
<comment type="caution">
    <text evidence="2">The sequence shown here is derived from an EMBL/GenBank/DDBJ whole genome shotgun (WGS) entry which is preliminary data.</text>
</comment>
<evidence type="ECO:0000256" key="1">
    <source>
        <dbReference type="SAM" id="Phobius"/>
    </source>
</evidence>
<sequence>MTTGRRGYHSGLALASVGAVAAVFLGTTFGVGGALDQPPQTDFYSTSAQVLAGILVALAIEFGNAMRSDPTQAQIVVTGYCGGMGLVCVLNGLTWSFAGLLDPGEPIPFQQIAGSVAGGITAVTIPFLYSFWAFPRRIRESLSDG</sequence>
<proteinExistence type="predicted"/>
<name>A0ABP9F702_9PSEU</name>
<evidence type="ECO:0008006" key="4">
    <source>
        <dbReference type="Google" id="ProtNLM"/>
    </source>
</evidence>
<gene>
    <name evidence="2" type="ORF">GCM10023203_57410</name>
</gene>
<protein>
    <recommendedName>
        <fullName evidence="4">Ammonium transporter AmtB-like domain-containing protein</fullName>
    </recommendedName>
</protein>
<keyword evidence="1" id="KW-1133">Transmembrane helix</keyword>